<protein>
    <submittedName>
        <fullName evidence="1">Uncharacterized protein</fullName>
    </submittedName>
</protein>
<name>R6WNQ0_9FIRM</name>
<evidence type="ECO:0000313" key="1">
    <source>
        <dbReference type="EMBL" id="CDD12898.1"/>
    </source>
</evidence>
<dbReference type="RefSeq" id="WP_021720377.1">
    <property type="nucleotide sequence ID" value="NZ_FR892795.1"/>
</dbReference>
<dbReference type="AlphaFoldDB" id="R6WNQ0"/>
<sequence>MLGGFTPLVDSAQSKNERILQAAAEGLMKKNVVPESCSKLVFY</sequence>
<comment type="caution">
    <text evidence="1">The sequence shown here is derived from an EMBL/GenBank/DDBJ whole genome shotgun (WGS) entry which is preliminary data.</text>
</comment>
<dbReference type="HOGENOM" id="CLU_3237400_0_0_9"/>
<reference evidence="1" key="1">
    <citation type="submission" date="2012-11" db="EMBL/GenBank/DDBJ databases">
        <title>Dependencies among metagenomic species, viruses, plasmids and units of genetic variation.</title>
        <authorList>
            <person name="Nielsen H.B."/>
            <person name="Almeida M."/>
            <person name="Juncker A.S."/>
            <person name="Rasmussen S."/>
            <person name="Li J."/>
            <person name="Sunagawa S."/>
            <person name="Plichta D."/>
            <person name="Gautier L."/>
            <person name="Le Chatelier E."/>
            <person name="Peletier E."/>
            <person name="Bonde I."/>
            <person name="Nielsen T."/>
            <person name="Manichanh C."/>
            <person name="Arumugam M."/>
            <person name="Batto J."/>
            <person name="Santos M.B.Q.D."/>
            <person name="Blom N."/>
            <person name="Borruel N."/>
            <person name="Burgdorf K.S."/>
            <person name="Boumezbeur F."/>
            <person name="Casellas F."/>
            <person name="Dore J."/>
            <person name="Guarner F."/>
            <person name="Hansen T."/>
            <person name="Hildebrand F."/>
            <person name="Kaas R.S."/>
            <person name="Kennedy S."/>
            <person name="Kristiansen K."/>
            <person name="Kultima J.R."/>
            <person name="Leonard P."/>
            <person name="Levenez F."/>
            <person name="Lund O."/>
            <person name="Moumen B."/>
            <person name="Le Paslier D."/>
            <person name="Pons N."/>
            <person name="Pedersen O."/>
            <person name="Prifti E."/>
            <person name="Qin J."/>
            <person name="Raes J."/>
            <person name="Tap J."/>
            <person name="Tims S."/>
            <person name="Ussery D.W."/>
            <person name="Yamada T."/>
            <person name="MetaHit consortium"/>
            <person name="Renault P."/>
            <person name="Sicheritz-Ponten T."/>
            <person name="Bork P."/>
            <person name="Wang J."/>
            <person name="Brunak S."/>
            <person name="Ehrlich S.D."/>
        </authorList>
    </citation>
    <scope>NUCLEOTIDE SEQUENCE [LARGE SCALE GENOMIC DNA]</scope>
</reference>
<dbReference type="Proteomes" id="UP000014937">
    <property type="component" value="Unassembled WGS sequence"/>
</dbReference>
<accession>R6WNQ0</accession>
<dbReference type="EMBL" id="CBGL010000136">
    <property type="protein sequence ID" value="CDD12898.1"/>
    <property type="molecule type" value="Genomic_DNA"/>
</dbReference>
<proteinExistence type="predicted"/>
<organism evidence="1">
    <name type="scientific">Phascolarctobacterium succinatutens CAG:287</name>
    <dbReference type="NCBI Taxonomy" id="1263101"/>
    <lineage>
        <taxon>Bacteria</taxon>
        <taxon>Bacillati</taxon>
        <taxon>Bacillota</taxon>
        <taxon>Negativicutes</taxon>
        <taxon>Acidaminococcales</taxon>
        <taxon>Acidaminococcaceae</taxon>
        <taxon>Phascolarctobacterium</taxon>
    </lineage>
</organism>
<gene>
    <name evidence="1" type="ORF">BN587_01322</name>
</gene>